<reference evidence="3" key="2">
    <citation type="submission" date="2015-01" db="EMBL/GenBank/DDBJ databases">
        <title>Evolutionary Origins and Diversification of the Mycorrhizal Mutualists.</title>
        <authorList>
            <consortium name="DOE Joint Genome Institute"/>
            <consortium name="Mycorrhizal Genomics Consortium"/>
            <person name="Kohler A."/>
            <person name="Kuo A."/>
            <person name="Nagy L.G."/>
            <person name="Floudas D."/>
            <person name="Copeland A."/>
            <person name="Barry K.W."/>
            <person name="Cichocki N."/>
            <person name="Veneault-Fourrey C."/>
            <person name="LaButti K."/>
            <person name="Lindquist E.A."/>
            <person name="Lipzen A."/>
            <person name="Lundell T."/>
            <person name="Morin E."/>
            <person name="Murat C."/>
            <person name="Riley R."/>
            <person name="Ohm R."/>
            <person name="Sun H."/>
            <person name="Tunlid A."/>
            <person name="Henrissat B."/>
            <person name="Grigoriev I.V."/>
            <person name="Hibbett D.S."/>
            <person name="Martin F."/>
        </authorList>
    </citation>
    <scope>NUCLEOTIDE SEQUENCE [LARGE SCALE GENOMIC DNA]</scope>
    <source>
        <strain evidence="3">h7</strain>
    </source>
</reference>
<evidence type="ECO:0000256" key="1">
    <source>
        <dbReference type="SAM" id="MobiDB-lite"/>
    </source>
</evidence>
<sequence length="774" mass="87425">MSSQPYEEDRQASSQEDASSQQSYSQQSYSQQSYSQQSYSQQSQSQPQPVMFDANQETQDNILLNFQFFLDENPERTEAKPFGTKARTTRKPAFFDLHLHPELRLKKIVIIDDLAQQLAGTCDRHLQDGLRNLTTEQPVNEITALKDGTKSTAAANEETIARNYGNSSGKYCARIASTLLFGLKDFSEEILEWSTSPQAVQRHGKADGFLSVVRVPSKKGNDDDAETPAKAGQQTGVEPFSSEPDDKQSDPPTLPSEREDILEPSDESDIELIRKYDLQHVAVWEMKSLFAGDEVVMKEIGNLGLEDAFVWTLCGRPGAFEALSQDNGSDAQGVECGAVTKHMSDIRVSVTGRKTGPDDKATSEYWTSVKSPSRQKLKARANLTAQEKAHCIVQQAWAEAVMNDASFIIFHSGNLEYIGIRHRQSQTLYLSQLIKIPNEDLPGYYRIHAGLFIAAYKDALARAKLLHQWNIQSPRDENLYPLYSQNYDHDGNRYRGVKAQRKSLHDEKTDLELFMELDKANSFQITIPHGFHFKQIARPFIKLDINPDTDEAPRAPLAGKQSEVCPTLHLVAPTPFPGTLRVWDFDFLKKLPGTKNFQKHSKGLVVKLAKGPHEKKELYSEIAMYNKLDKVPEVRKYLPRIHGIFAFDFERETTNGLGETKIVPDTILAMVMRHGGESIPALLMNNENLDTVQLQKAAREALRKIHGEGYLLRTGLSPHNILIKNGNPSIRFINLRTWEKRPDAMTQSGSKRKRDSDFEEEVDELIRIFDSRPD</sequence>
<keyword evidence="3" id="KW-1185">Reference proteome</keyword>
<dbReference type="EMBL" id="KN831823">
    <property type="protein sequence ID" value="KIM35339.1"/>
    <property type="molecule type" value="Genomic_DNA"/>
</dbReference>
<evidence type="ECO:0000313" key="2">
    <source>
        <dbReference type="EMBL" id="KIM35339.1"/>
    </source>
</evidence>
<feature type="compositionally biased region" description="Low complexity" evidence="1">
    <location>
        <begin position="19"/>
        <end position="46"/>
    </location>
</feature>
<evidence type="ECO:0000313" key="3">
    <source>
        <dbReference type="Proteomes" id="UP000053424"/>
    </source>
</evidence>
<proteinExistence type="predicted"/>
<accession>A0A0C3BTC0</accession>
<dbReference type="AlphaFoldDB" id="A0A0C3BTC0"/>
<organism evidence="2 3">
    <name type="scientific">Hebeloma cylindrosporum</name>
    <dbReference type="NCBI Taxonomy" id="76867"/>
    <lineage>
        <taxon>Eukaryota</taxon>
        <taxon>Fungi</taxon>
        <taxon>Dikarya</taxon>
        <taxon>Basidiomycota</taxon>
        <taxon>Agaricomycotina</taxon>
        <taxon>Agaricomycetes</taxon>
        <taxon>Agaricomycetidae</taxon>
        <taxon>Agaricales</taxon>
        <taxon>Agaricineae</taxon>
        <taxon>Hymenogastraceae</taxon>
        <taxon>Hebeloma</taxon>
    </lineage>
</organism>
<dbReference type="Proteomes" id="UP000053424">
    <property type="component" value="Unassembled WGS sequence"/>
</dbReference>
<dbReference type="OrthoDB" id="2931579at2759"/>
<gene>
    <name evidence="2" type="ORF">M413DRAFT_32588</name>
</gene>
<reference evidence="2 3" key="1">
    <citation type="submission" date="2014-04" db="EMBL/GenBank/DDBJ databases">
        <authorList>
            <consortium name="DOE Joint Genome Institute"/>
            <person name="Kuo A."/>
            <person name="Gay G."/>
            <person name="Dore J."/>
            <person name="Kohler A."/>
            <person name="Nagy L.G."/>
            <person name="Floudas D."/>
            <person name="Copeland A."/>
            <person name="Barry K.W."/>
            <person name="Cichocki N."/>
            <person name="Veneault-Fourrey C."/>
            <person name="LaButti K."/>
            <person name="Lindquist E.A."/>
            <person name="Lipzen A."/>
            <person name="Lundell T."/>
            <person name="Morin E."/>
            <person name="Murat C."/>
            <person name="Sun H."/>
            <person name="Tunlid A."/>
            <person name="Henrissat B."/>
            <person name="Grigoriev I.V."/>
            <person name="Hibbett D.S."/>
            <person name="Martin F."/>
            <person name="Nordberg H.P."/>
            <person name="Cantor M.N."/>
            <person name="Hua S.X."/>
        </authorList>
    </citation>
    <scope>NUCLEOTIDE SEQUENCE [LARGE SCALE GENOMIC DNA]</scope>
    <source>
        <strain evidence="3">h7</strain>
    </source>
</reference>
<dbReference type="HOGENOM" id="CLU_335553_0_0_1"/>
<name>A0A0C3BTC0_HEBCY</name>
<feature type="region of interest" description="Disordered" evidence="1">
    <location>
        <begin position="215"/>
        <end position="266"/>
    </location>
</feature>
<feature type="region of interest" description="Disordered" evidence="1">
    <location>
        <begin position="1"/>
        <end position="49"/>
    </location>
</feature>
<protein>
    <recommendedName>
        <fullName evidence="4">Protein kinase domain-containing protein</fullName>
    </recommendedName>
</protein>
<evidence type="ECO:0008006" key="4">
    <source>
        <dbReference type="Google" id="ProtNLM"/>
    </source>
</evidence>